<accession>A0A0B2W046</accession>
<dbReference type="PRINTS" id="PR01262">
    <property type="entry name" value="INNEXIN"/>
</dbReference>
<keyword evidence="10 12" id="KW-0472">Membrane</keyword>
<evidence type="ECO:0000313" key="15">
    <source>
        <dbReference type="Proteomes" id="UP000031036"/>
    </source>
</evidence>
<evidence type="ECO:0000256" key="1">
    <source>
        <dbReference type="ARBA" id="ARBA00004610"/>
    </source>
</evidence>
<dbReference type="PANTHER" id="PTHR11893:SF10">
    <property type="entry name" value="INNEXIN-6"/>
    <property type="match status" value="1"/>
</dbReference>
<evidence type="ECO:0000256" key="12">
    <source>
        <dbReference type="RuleBase" id="RU010713"/>
    </source>
</evidence>
<dbReference type="GO" id="GO:0034220">
    <property type="term" value="P:monoatomic ion transmembrane transport"/>
    <property type="evidence" value="ECO:0007669"/>
    <property type="project" value="UniProtKB-KW"/>
</dbReference>
<dbReference type="Proteomes" id="UP000031036">
    <property type="component" value="Unassembled WGS sequence"/>
</dbReference>
<proteinExistence type="inferred from homology"/>
<evidence type="ECO:0000313" key="13">
    <source>
        <dbReference type="EMBL" id="KHN87007.1"/>
    </source>
</evidence>
<dbReference type="PROSITE" id="PS51013">
    <property type="entry name" value="PANNEXIN"/>
    <property type="match status" value="1"/>
</dbReference>
<dbReference type="AlphaFoldDB" id="A0A0B2W046"/>
<evidence type="ECO:0000256" key="11">
    <source>
        <dbReference type="ARBA" id="ARBA00023303"/>
    </source>
</evidence>
<evidence type="ECO:0000256" key="9">
    <source>
        <dbReference type="ARBA" id="ARBA00023065"/>
    </source>
</evidence>
<dbReference type="OMA" id="NQYCYVH"/>
<sequence>MSSQIGAIVSVNALIGRVLKQPMGDLADRLNSTITVFILALTSGFLLSTHIWGEPITCWTPAQFTKGWTDFVNQYCYVHGTYFVPLDKGLDFDATQRKRFPITYYQWVPYVLAVQALLYYLPRFVWRCLCSISGYDLIGAIRHIEHTWNEVRGNEDKFKARMTSFEKQSAVYIWDGILLARRKRSHHLMFYYVTFTAIQTVNAWLQFIWLNELLQSVTYSLWGPSIILDLYRGIDWQVSGHFPRITHCDFSRRRPASVQVDTVLCVLHLNIYYEKLFLFLWFWMFFVATISSANCIFWTVSMCITRSAKRTIMQYLNEDNRTAVEHFLRLLGNDGLFIVHQISINIGDLPASYLARAMKTVSETWDITLDNDFDGRTLIEKGAKAV</sequence>
<dbReference type="EMBL" id="UYWY01019510">
    <property type="protein sequence ID" value="VDM37867.1"/>
    <property type="molecule type" value="Genomic_DNA"/>
</dbReference>
<keyword evidence="3 12" id="KW-0813">Transport</keyword>
<keyword evidence="7" id="KW-0965">Cell junction</keyword>
<dbReference type="GO" id="GO:0005886">
    <property type="term" value="C:plasma membrane"/>
    <property type="evidence" value="ECO:0007669"/>
    <property type="project" value="UniProtKB-SubCell"/>
</dbReference>
<comment type="similarity">
    <text evidence="12">Belongs to the pannexin family.</text>
</comment>
<comment type="function">
    <text evidence="12">Structural component of the gap junctions.</text>
</comment>
<evidence type="ECO:0000256" key="2">
    <source>
        <dbReference type="ARBA" id="ARBA00004651"/>
    </source>
</evidence>
<dbReference type="InterPro" id="IPR000990">
    <property type="entry name" value="Innexin"/>
</dbReference>
<evidence type="ECO:0000256" key="3">
    <source>
        <dbReference type="ARBA" id="ARBA00022448"/>
    </source>
</evidence>
<gene>
    <name evidence="13" type="primary">inx-6</name>
    <name evidence="12" type="synonym">inx</name>
    <name evidence="13" type="ORF">Tcan_15223</name>
    <name evidence="14" type="ORF">TCNE_LOCUS6546</name>
</gene>
<evidence type="ECO:0000313" key="14">
    <source>
        <dbReference type="EMBL" id="VDM37867.1"/>
    </source>
</evidence>
<keyword evidence="6" id="KW-0303">Gap junction</keyword>
<dbReference type="STRING" id="6265.A0A0B2W046"/>
<keyword evidence="8 12" id="KW-1133">Transmembrane helix</keyword>
<dbReference type="Pfam" id="PF00876">
    <property type="entry name" value="Innexin"/>
    <property type="match status" value="1"/>
</dbReference>
<dbReference type="GO" id="GO:0005243">
    <property type="term" value="F:gap junction channel activity"/>
    <property type="evidence" value="ECO:0007669"/>
    <property type="project" value="TreeGrafter"/>
</dbReference>
<name>A0A0B2W046_TOXCA</name>
<keyword evidence="5 12" id="KW-0812">Transmembrane</keyword>
<reference evidence="13 15" key="1">
    <citation type="submission" date="2014-11" db="EMBL/GenBank/DDBJ databases">
        <title>Genetic blueprint of the zoonotic pathogen Toxocara canis.</title>
        <authorList>
            <person name="Zhu X.-Q."/>
            <person name="Korhonen P.K."/>
            <person name="Cai H."/>
            <person name="Young N.D."/>
            <person name="Nejsum P."/>
            <person name="von Samson-Himmelstjerna G."/>
            <person name="Boag P.R."/>
            <person name="Tan P."/>
            <person name="Li Q."/>
            <person name="Min J."/>
            <person name="Yang Y."/>
            <person name="Wang X."/>
            <person name="Fang X."/>
            <person name="Hall R.S."/>
            <person name="Hofmann A."/>
            <person name="Sternberg P.W."/>
            <person name="Jex A.R."/>
            <person name="Gasser R.B."/>
        </authorList>
    </citation>
    <scope>NUCLEOTIDE SEQUENCE [LARGE SCALE GENOMIC DNA]</scope>
    <source>
        <strain evidence="13">PN_DK_2014</strain>
    </source>
</reference>
<evidence type="ECO:0000256" key="8">
    <source>
        <dbReference type="ARBA" id="ARBA00022989"/>
    </source>
</evidence>
<dbReference type="PANTHER" id="PTHR11893">
    <property type="entry name" value="INNEXIN"/>
    <property type="match status" value="1"/>
</dbReference>
<keyword evidence="11 12" id="KW-0407">Ion channel</keyword>
<dbReference type="EMBL" id="JPKZ01000487">
    <property type="protein sequence ID" value="KHN87007.1"/>
    <property type="molecule type" value="Genomic_DNA"/>
</dbReference>
<evidence type="ECO:0000256" key="6">
    <source>
        <dbReference type="ARBA" id="ARBA00022868"/>
    </source>
</evidence>
<organism evidence="13 15">
    <name type="scientific">Toxocara canis</name>
    <name type="common">Canine roundworm</name>
    <dbReference type="NCBI Taxonomy" id="6265"/>
    <lineage>
        <taxon>Eukaryota</taxon>
        <taxon>Metazoa</taxon>
        <taxon>Ecdysozoa</taxon>
        <taxon>Nematoda</taxon>
        <taxon>Chromadorea</taxon>
        <taxon>Rhabditida</taxon>
        <taxon>Spirurina</taxon>
        <taxon>Ascaridomorpha</taxon>
        <taxon>Ascaridoidea</taxon>
        <taxon>Toxocaridae</taxon>
        <taxon>Toxocara</taxon>
    </lineage>
</organism>
<protein>
    <recommendedName>
        <fullName evidence="12">Innexin</fullName>
    </recommendedName>
</protein>
<feature type="transmembrane region" description="Helical" evidence="12">
    <location>
        <begin position="276"/>
        <end position="300"/>
    </location>
</feature>
<feature type="transmembrane region" description="Helical" evidence="12">
    <location>
        <begin position="104"/>
        <end position="121"/>
    </location>
</feature>
<dbReference type="OrthoDB" id="5867527at2759"/>
<evidence type="ECO:0000256" key="7">
    <source>
        <dbReference type="ARBA" id="ARBA00022949"/>
    </source>
</evidence>
<reference evidence="14" key="2">
    <citation type="submission" date="2018-11" db="EMBL/GenBank/DDBJ databases">
        <authorList>
            <consortium name="Pathogen Informatics"/>
        </authorList>
    </citation>
    <scope>NUCLEOTIDE SEQUENCE [LARGE SCALE GENOMIC DNA]</scope>
</reference>
<keyword evidence="9 12" id="KW-0406">Ion transport</keyword>
<dbReference type="GO" id="GO:0005921">
    <property type="term" value="C:gap junction"/>
    <property type="evidence" value="ECO:0007669"/>
    <property type="project" value="UniProtKB-SubCell"/>
</dbReference>
<feature type="transmembrane region" description="Helical" evidence="12">
    <location>
        <begin position="189"/>
        <end position="209"/>
    </location>
</feature>
<comment type="subcellular location">
    <subcellularLocation>
        <location evidence="1">Cell junction</location>
        <location evidence="1">Gap junction</location>
    </subcellularLocation>
    <subcellularLocation>
        <location evidence="2 12">Cell membrane</location>
        <topology evidence="2 12">Multi-pass membrane protein</topology>
    </subcellularLocation>
</comment>
<feature type="transmembrane region" description="Helical" evidence="12">
    <location>
        <begin position="30"/>
        <end position="52"/>
    </location>
</feature>
<evidence type="ECO:0000256" key="4">
    <source>
        <dbReference type="ARBA" id="ARBA00022475"/>
    </source>
</evidence>
<keyword evidence="15" id="KW-1185">Reference proteome</keyword>
<evidence type="ECO:0000256" key="10">
    <source>
        <dbReference type="ARBA" id="ARBA00023136"/>
    </source>
</evidence>
<keyword evidence="4" id="KW-1003">Cell membrane</keyword>
<evidence type="ECO:0000256" key="5">
    <source>
        <dbReference type="ARBA" id="ARBA00022692"/>
    </source>
</evidence>